<protein>
    <submittedName>
        <fullName evidence="1">Uncharacterized protein</fullName>
    </submittedName>
</protein>
<dbReference type="Proteomes" id="UP000269721">
    <property type="component" value="Unassembled WGS sequence"/>
</dbReference>
<name>A0A4P9WTD5_9FUNG</name>
<evidence type="ECO:0000313" key="2">
    <source>
        <dbReference type="Proteomes" id="UP000269721"/>
    </source>
</evidence>
<proteinExistence type="predicted"/>
<sequence length="612" mass="66598">MAHVSNEDLNVANCVQPGPSPRMLYGRRMNKTSPPCAGDDTSRPFLKGEITHQDTCPSMEAKLVELWVNKYRHLLFATEPIGLPAYIAGGRRRRQRQGCIWRAQDVAMKNVQEGGHQDQRQGRRQLHRHDLDALTCSTHATVLQTAEYHLQQIVFSTSDMSTMSDEVVLVQGQLRTAACAGNMFSVAQIEIRIQIGRHWPLVVVPARVVVAAVAMMVVILLDVVIVAVLVGVLPVFDSVLMVLANLAAYSIKAGAAHLVTLEVEVLAKSKYERRINVRAENGQSNPPPNETNIQVFCCMCADVFLQMVHQEPLPYTEGGDVGWVVAKQAGKVGTELPGAFGNTAEDTSVVTHGGEGGQGCIGWQGWQGDCGMLKDEWGGSTSVRAFDYWPLAMPRFLASDVLGNQIESMANIAANWNIYCQPRPTMPKIATITTYEPNHAARCVKGGMGRPFSGSKVPGLKVQMPSWSIIHCEGCWKSKVNSNNIAGLMEAWRGEAEGAGRHCTLAKSKEGIQYASAIHSPISPPVALSCSALVRVTRSGCVWGSIKPKLEEVEVFADQHCSQWHKNEAGGIPENANPQNHNKSPIRAVAKEPFGCLVGMVDERQLGSQGTG</sequence>
<evidence type="ECO:0000313" key="1">
    <source>
        <dbReference type="EMBL" id="RKO94610.1"/>
    </source>
</evidence>
<organism evidence="1 2">
    <name type="scientific">Blyttiomyces helicus</name>
    <dbReference type="NCBI Taxonomy" id="388810"/>
    <lineage>
        <taxon>Eukaryota</taxon>
        <taxon>Fungi</taxon>
        <taxon>Fungi incertae sedis</taxon>
        <taxon>Chytridiomycota</taxon>
        <taxon>Chytridiomycota incertae sedis</taxon>
        <taxon>Chytridiomycetes</taxon>
        <taxon>Chytridiomycetes incertae sedis</taxon>
        <taxon>Blyttiomyces</taxon>
    </lineage>
</organism>
<accession>A0A4P9WTD5</accession>
<dbReference type="AlphaFoldDB" id="A0A4P9WTD5"/>
<gene>
    <name evidence="1" type="ORF">BDK51DRAFT_33656</name>
</gene>
<reference evidence="2" key="1">
    <citation type="journal article" date="2018" name="Nat. Microbiol.">
        <title>Leveraging single-cell genomics to expand the fungal tree of life.</title>
        <authorList>
            <person name="Ahrendt S.R."/>
            <person name="Quandt C.A."/>
            <person name="Ciobanu D."/>
            <person name="Clum A."/>
            <person name="Salamov A."/>
            <person name="Andreopoulos B."/>
            <person name="Cheng J.F."/>
            <person name="Woyke T."/>
            <person name="Pelin A."/>
            <person name="Henrissat B."/>
            <person name="Reynolds N.K."/>
            <person name="Benny G.L."/>
            <person name="Smith M.E."/>
            <person name="James T.Y."/>
            <person name="Grigoriev I.V."/>
        </authorList>
    </citation>
    <scope>NUCLEOTIDE SEQUENCE [LARGE SCALE GENOMIC DNA]</scope>
</reference>
<keyword evidence="2" id="KW-1185">Reference proteome</keyword>
<dbReference type="EMBL" id="KZ993853">
    <property type="protein sequence ID" value="RKO94610.1"/>
    <property type="molecule type" value="Genomic_DNA"/>
</dbReference>